<dbReference type="AlphaFoldDB" id="A0A1Q2H1T3"/>
<evidence type="ECO:0000313" key="2">
    <source>
        <dbReference type="Proteomes" id="UP000188243"/>
    </source>
</evidence>
<name>A0A1Q2H1T3_9GAMM</name>
<reference evidence="1 2" key="1">
    <citation type="submission" date="2017-02" db="EMBL/GenBank/DDBJ databases">
        <title>Complete genome sequence of the cold-active Pseudoalteromonas aliena strain EH1 isolated from Arctic seawater.</title>
        <authorList>
            <person name="Kim E."/>
            <person name="Heo E."/>
            <person name="Kim H."/>
            <person name="Kim D."/>
        </authorList>
    </citation>
    <scope>NUCLEOTIDE SEQUENCE [LARGE SCALE GENOMIC DNA]</scope>
    <source>
        <strain evidence="1 2">EH1</strain>
    </source>
</reference>
<accession>A0A1Q2H1T3</accession>
<dbReference type="EMBL" id="CP019628">
    <property type="protein sequence ID" value="AQQ01339.1"/>
    <property type="molecule type" value="Genomic_DNA"/>
</dbReference>
<sequence>MLSHIKKLCESYIKETLNQGTKRADGVSIFTWPKLIYSEIKGLKTLDFEPDARYEFILIKEQFSRLARTGSVSSSDYPHFRKLSENLIRVLESYLIGVHKRAIKDFSFLQSPELKAIVVRDYRELHSILMPDGAWKSAVIMAGSILESILYDLLSSKSYVEVAELSPKAPKRRGLVIELSSGKWKLIDLINVSTDIGILSEQRSKSIDQVLRDYRNFVHPQKEIKSQHPCTEAEAYMAKGCLDGVYNHLVSIKS</sequence>
<proteinExistence type="predicted"/>
<evidence type="ECO:0008006" key="3">
    <source>
        <dbReference type="Google" id="ProtNLM"/>
    </source>
</evidence>
<protein>
    <recommendedName>
        <fullName evidence="3">DUF4145 domain-containing protein</fullName>
    </recommendedName>
</protein>
<organism evidence="1 2">
    <name type="scientific">Pseudoalteromonas aliena</name>
    <dbReference type="NCBI Taxonomy" id="247523"/>
    <lineage>
        <taxon>Bacteria</taxon>
        <taxon>Pseudomonadati</taxon>
        <taxon>Pseudomonadota</taxon>
        <taxon>Gammaproteobacteria</taxon>
        <taxon>Alteromonadales</taxon>
        <taxon>Pseudoalteromonadaceae</taxon>
        <taxon>Pseudoalteromonas</taxon>
    </lineage>
</organism>
<dbReference type="Proteomes" id="UP000188243">
    <property type="component" value="Chromosome"/>
</dbReference>
<evidence type="ECO:0000313" key="1">
    <source>
        <dbReference type="EMBL" id="AQQ01339.1"/>
    </source>
</evidence>
<dbReference type="KEGG" id="paln:B0W48_17130"/>
<dbReference type="RefSeq" id="WP_077537982.1">
    <property type="nucleotide sequence ID" value="NZ_CANLYY010000022.1"/>
</dbReference>
<gene>
    <name evidence="1" type="ORF">B0W48_17130</name>
</gene>